<feature type="binding site" evidence="10">
    <location>
        <position position="201"/>
    </location>
    <ligand>
        <name>Mn(2+)</name>
        <dbReference type="ChEBI" id="CHEBI:29035"/>
    </ligand>
</feature>
<evidence type="ECO:0000256" key="5">
    <source>
        <dbReference type="ARBA" id="ARBA00022741"/>
    </source>
</evidence>
<dbReference type="InterPro" id="IPR013035">
    <property type="entry name" value="PEP_carboxykinase_C"/>
</dbReference>
<comment type="caution">
    <text evidence="11">The sequence shown here is derived from an EMBL/GenBank/DDBJ whole genome shotgun (WGS) entry which is preliminary data.</text>
</comment>
<feature type="binding site" evidence="10">
    <location>
        <position position="221"/>
    </location>
    <ligand>
        <name>Mn(2+)</name>
        <dbReference type="ChEBI" id="CHEBI:29035"/>
    </ligand>
</feature>
<dbReference type="GO" id="GO:0005524">
    <property type="term" value="F:ATP binding"/>
    <property type="evidence" value="ECO:0007669"/>
    <property type="project" value="UniProtKB-UniRule"/>
</dbReference>
<evidence type="ECO:0000256" key="4">
    <source>
        <dbReference type="ARBA" id="ARBA00022432"/>
    </source>
</evidence>
<proteinExistence type="inferred from homology"/>
<dbReference type="Gene3D" id="3.40.449.10">
    <property type="entry name" value="Phosphoenolpyruvate Carboxykinase, domain 1"/>
    <property type="match status" value="1"/>
</dbReference>
<keyword evidence="5 10" id="KW-0547">Nucleotide-binding</keyword>
<comment type="similarity">
    <text evidence="2 10">Belongs to the phosphoenolpyruvate carboxykinase (ATP) family.</text>
</comment>
<keyword evidence="8 10" id="KW-0456">Lyase</keyword>
<feature type="binding site" evidence="10">
    <location>
        <position position="448"/>
    </location>
    <ligand>
        <name>ATP</name>
        <dbReference type="ChEBI" id="CHEBI:30616"/>
    </ligand>
</feature>
<dbReference type="eggNOG" id="COG1866">
    <property type="taxonomic scope" value="Bacteria"/>
</dbReference>
<feature type="binding site" evidence="10">
    <location>
        <begin position="237"/>
        <end position="245"/>
    </location>
    <ligand>
        <name>ATP</name>
        <dbReference type="ChEBI" id="CHEBI:30616"/>
    </ligand>
</feature>
<dbReference type="GO" id="GO:0006094">
    <property type="term" value="P:gluconeogenesis"/>
    <property type="evidence" value="ECO:0007669"/>
    <property type="project" value="UniProtKB-UniRule"/>
</dbReference>
<sequence length="535" mass="59335">MENSTSATKTISLESYGITNATVRYQLTPDELHEETISKGQGVEASSGALAVNTGEFTGRSPQDRFIVKDAITEDKVWWGNINIPFESDKFDALYKKVTNYLSGKEIYVRDSYACADPNYRLNIRVITEYPWSNQFAYNMFLRPTDVELDNFTPEWTVINAPGFMAVPDEDGTRQHNFAILDFTRKIALIGGTGYTGEIKKGIFSALNFILPVFHNTLPMHCSANVGEEGDTAIFFGLSGTGKTTLSADPNRRLIGDDEHGWTNENTIFNFEGGCYAKVINLSEENEPDIYKAIKRGAILENVILDEKGDVDFSDISITQNTRVSYPIEHINNIQVPSVGENPKNIFFLTADAFGVLPPISKLTPGQAAYHFISGYTAKVAGTEAGVNEPMPNFSACFGAPFMPLHPTKYAEMLSAKMKENGVNVWLVNTGWTGGPYGIGSRMKLKYTRAMITAAMRGELGEMSEENFHIHSVFGVAQPRQCPGVPTEVLSPRQTWNNDAAYYEKAHQLANAFKENFKKFQEFANDEILKGGPLV</sequence>
<dbReference type="PANTHER" id="PTHR30031">
    <property type="entry name" value="PHOSPHOENOLPYRUVATE CARBOXYKINASE ATP"/>
    <property type="match status" value="1"/>
</dbReference>
<feature type="binding site" evidence="10">
    <location>
        <position position="287"/>
    </location>
    <ligand>
        <name>ATP</name>
        <dbReference type="ChEBI" id="CHEBI:30616"/>
    </ligand>
</feature>
<evidence type="ECO:0000313" key="11">
    <source>
        <dbReference type="EMBL" id="EID76765.1"/>
    </source>
</evidence>
<gene>
    <name evidence="10" type="primary">pckA</name>
    <name evidence="11" type="ORF">W5A_02040</name>
</gene>
<comment type="subcellular location">
    <subcellularLocation>
        <location evidence="10">Cytoplasm</location>
    </subcellularLocation>
</comment>
<dbReference type="EC" id="4.1.1.49" evidence="3 10"/>
<evidence type="ECO:0000256" key="7">
    <source>
        <dbReference type="ARBA" id="ARBA00022840"/>
    </source>
</evidence>
<dbReference type="RefSeq" id="WP_008236876.1">
    <property type="nucleotide sequence ID" value="NZ_AJJU01000002.1"/>
</dbReference>
<keyword evidence="10" id="KW-0464">Manganese</keyword>
<keyword evidence="10" id="KW-0479">Metal-binding</keyword>
<evidence type="ECO:0000313" key="12">
    <source>
        <dbReference type="Proteomes" id="UP000005938"/>
    </source>
</evidence>
<dbReference type="Proteomes" id="UP000005938">
    <property type="component" value="Unassembled WGS sequence"/>
</dbReference>
<evidence type="ECO:0000256" key="9">
    <source>
        <dbReference type="ARBA" id="ARBA00047371"/>
    </source>
</evidence>
<feature type="binding site" evidence="10">
    <location>
        <position position="201"/>
    </location>
    <ligand>
        <name>substrate</name>
    </ligand>
</feature>
<evidence type="ECO:0000256" key="8">
    <source>
        <dbReference type="ARBA" id="ARBA00023239"/>
    </source>
</evidence>
<comment type="pathway">
    <text evidence="1 10">Carbohydrate biosynthesis; gluconeogenesis.</text>
</comment>
<keyword evidence="10" id="KW-0963">Cytoplasm</keyword>
<comment type="caution">
    <text evidence="10">Lacks conserved residue(s) required for the propagation of feature annotation.</text>
</comment>
<feature type="binding site" evidence="10">
    <location>
        <position position="323"/>
    </location>
    <ligand>
        <name>ATP</name>
        <dbReference type="ChEBI" id="CHEBI:30616"/>
    </ligand>
</feature>
<dbReference type="PIRSF" id="PIRSF006294">
    <property type="entry name" value="PEP_crbxkin"/>
    <property type="match status" value="1"/>
</dbReference>
<dbReference type="Gene3D" id="3.90.228.20">
    <property type="match status" value="1"/>
</dbReference>
<dbReference type="UniPathway" id="UPA00138"/>
<dbReference type="GO" id="GO:0016301">
    <property type="term" value="F:kinase activity"/>
    <property type="evidence" value="ECO:0007669"/>
    <property type="project" value="UniProtKB-KW"/>
</dbReference>
<keyword evidence="11" id="KW-0670">Pyruvate</keyword>
<dbReference type="AlphaFoldDB" id="I0WK49"/>
<reference evidence="11 12" key="1">
    <citation type="journal article" date="2012" name="J. Bacteriol.">
        <title>Genome Sequence of the Halotolerant Bacterium Imtechella halotolerans K1T.</title>
        <authorList>
            <person name="Kumar S."/>
            <person name="Vikram S."/>
            <person name="Subramanian S."/>
            <person name="Raghava G.P."/>
            <person name="Pinnaka A.K."/>
        </authorList>
    </citation>
    <scope>NUCLEOTIDE SEQUENCE [LARGE SCALE GENOMIC DNA]</scope>
    <source>
        <strain evidence="11 12">K1</strain>
    </source>
</reference>
<name>I0WK49_9FLAO</name>
<evidence type="ECO:0000256" key="3">
    <source>
        <dbReference type="ARBA" id="ARBA00012363"/>
    </source>
</evidence>
<dbReference type="CDD" id="cd00484">
    <property type="entry name" value="PEPCK_ATP"/>
    <property type="match status" value="1"/>
</dbReference>
<accession>I0WK49</accession>
<keyword evidence="11" id="KW-0418">Kinase</keyword>
<keyword evidence="12" id="KW-1185">Reference proteome</keyword>
<dbReference type="InterPro" id="IPR001272">
    <property type="entry name" value="PEP_carboxykinase_ATP"/>
</dbReference>
<feature type="binding site" evidence="10">
    <location>
        <position position="258"/>
    </location>
    <ligand>
        <name>Mn(2+)</name>
        <dbReference type="ChEBI" id="CHEBI:29035"/>
    </ligand>
</feature>
<keyword evidence="11" id="KW-0808">Transferase</keyword>
<protein>
    <recommendedName>
        <fullName evidence="3 10">Phosphoenolpyruvate carboxykinase (ATP)</fullName>
        <shortName evidence="10">PCK</shortName>
        <shortName evidence="10">PEP carboxykinase</shortName>
        <shortName evidence="10">PEPCK</shortName>
        <ecNumber evidence="3 10">4.1.1.49</ecNumber>
    </recommendedName>
</protein>
<dbReference type="Gene3D" id="2.170.8.10">
    <property type="entry name" value="Phosphoenolpyruvate Carboxykinase, domain 2"/>
    <property type="match status" value="1"/>
</dbReference>
<keyword evidence="6 10" id="KW-0210">Decarboxylase</keyword>
<comment type="catalytic activity">
    <reaction evidence="9 10">
        <text>oxaloacetate + ATP = phosphoenolpyruvate + ADP + CO2</text>
        <dbReference type="Rhea" id="RHEA:18617"/>
        <dbReference type="ChEBI" id="CHEBI:16452"/>
        <dbReference type="ChEBI" id="CHEBI:16526"/>
        <dbReference type="ChEBI" id="CHEBI:30616"/>
        <dbReference type="ChEBI" id="CHEBI:58702"/>
        <dbReference type="ChEBI" id="CHEBI:456216"/>
        <dbReference type="EC" id="4.1.1.49"/>
    </reaction>
</comment>
<evidence type="ECO:0000256" key="2">
    <source>
        <dbReference type="ARBA" id="ARBA00006052"/>
    </source>
</evidence>
<feature type="binding site" evidence="10">
    <location>
        <position position="221"/>
    </location>
    <ligand>
        <name>ATP</name>
        <dbReference type="ChEBI" id="CHEBI:30616"/>
    </ligand>
</feature>
<dbReference type="SUPFAM" id="SSF68923">
    <property type="entry name" value="PEP carboxykinase N-terminal domain"/>
    <property type="match status" value="1"/>
</dbReference>
<dbReference type="HAMAP" id="MF_00453">
    <property type="entry name" value="PEPCK_ATP"/>
    <property type="match status" value="1"/>
</dbReference>
<dbReference type="NCBIfam" id="TIGR00224">
    <property type="entry name" value="pckA"/>
    <property type="match status" value="1"/>
</dbReference>
<dbReference type="EMBL" id="AJJU01000002">
    <property type="protein sequence ID" value="EID76765.1"/>
    <property type="molecule type" value="Genomic_DNA"/>
</dbReference>
<dbReference type="GO" id="GO:0004612">
    <property type="term" value="F:phosphoenolpyruvate carboxykinase (ATP) activity"/>
    <property type="evidence" value="ECO:0007669"/>
    <property type="project" value="UniProtKB-UniRule"/>
</dbReference>
<dbReference type="GO" id="GO:0005829">
    <property type="term" value="C:cytosol"/>
    <property type="evidence" value="ECO:0007669"/>
    <property type="project" value="TreeGrafter"/>
</dbReference>
<dbReference type="PATRIC" id="fig|946077.3.peg.417"/>
<evidence type="ECO:0000256" key="6">
    <source>
        <dbReference type="ARBA" id="ARBA00022793"/>
    </source>
</evidence>
<organism evidence="11 12">
    <name type="scientific">Imtechella halotolerans K1</name>
    <dbReference type="NCBI Taxonomy" id="946077"/>
    <lineage>
        <taxon>Bacteria</taxon>
        <taxon>Pseudomonadati</taxon>
        <taxon>Bacteroidota</taxon>
        <taxon>Flavobacteriia</taxon>
        <taxon>Flavobacteriales</taxon>
        <taxon>Flavobacteriaceae</taxon>
        <taxon>Imtechella</taxon>
    </lineage>
</organism>
<dbReference type="OrthoDB" id="9806325at2"/>
<dbReference type="NCBIfam" id="NF006820">
    <property type="entry name" value="PRK09344.1-2"/>
    <property type="match status" value="1"/>
</dbReference>
<feature type="binding site" evidence="10">
    <location>
        <position position="60"/>
    </location>
    <ligand>
        <name>substrate</name>
    </ligand>
</feature>
<dbReference type="GO" id="GO:0046872">
    <property type="term" value="F:metal ion binding"/>
    <property type="evidence" value="ECO:0007669"/>
    <property type="project" value="UniProtKB-KW"/>
</dbReference>
<dbReference type="SUPFAM" id="SSF53795">
    <property type="entry name" value="PEP carboxykinase-like"/>
    <property type="match status" value="1"/>
</dbReference>
<keyword evidence="4 10" id="KW-0312">Gluconeogenesis</keyword>
<dbReference type="InterPro" id="IPR008210">
    <property type="entry name" value="PEP_carboxykinase_N"/>
</dbReference>
<evidence type="ECO:0000256" key="10">
    <source>
        <dbReference type="HAMAP-Rule" id="MF_00453"/>
    </source>
</evidence>
<dbReference type="Pfam" id="PF01293">
    <property type="entry name" value="PEPCK_ATP"/>
    <property type="match status" value="1"/>
</dbReference>
<dbReference type="PANTHER" id="PTHR30031:SF0">
    <property type="entry name" value="PHOSPHOENOLPYRUVATE CARBOXYKINASE (ATP)"/>
    <property type="match status" value="1"/>
</dbReference>
<feature type="binding site" evidence="10">
    <location>
        <position position="323"/>
    </location>
    <ligand>
        <name>substrate</name>
    </ligand>
</feature>
<dbReference type="STRING" id="946077.W5A_02040"/>
<comment type="cofactor">
    <cofactor evidence="10">
        <name>Mn(2+)</name>
        <dbReference type="ChEBI" id="CHEBI:29035"/>
    </cofactor>
    <text evidence="10">Binds 1 Mn(2+) ion per subunit.</text>
</comment>
<feature type="binding site" evidence="10">
    <location>
        <position position="201"/>
    </location>
    <ligand>
        <name>ATP</name>
        <dbReference type="ChEBI" id="CHEBI:30616"/>
    </ligand>
</feature>
<dbReference type="FunFam" id="2.170.8.10:FF:000001">
    <property type="entry name" value="Phosphoenolpyruvate carboxykinase (ATP)"/>
    <property type="match status" value="1"/>
</dbReference>
<evidence type="ECO:0000256" key="1">
    <source>
        <dbReference type="ARBA" id="ARBA00004742"/>
    </source>
</evidence>
<feature type="binding site" evidence="10">
    <location>
        <position position="195"/>
    </location>
    <ligand>
        <name>substrate</name>
    </ligand>
</feature>
<keyword evidence="7 10" id="KW-0067">ATP-binding</keyword>
<comment type="function">
    <text evidence="10">Involved in the gluconeogenesis. Catalyzes the conversion of oxaloacetate (OAA) to phosphoenolpyruvate (PEP) through direct phosphoryl transfer between the nucleoside triphosphate and OAA.</text>
</comment>
<dbReference type="NCBIfam" id="NF006821">
    <property type="entry name" value="PRK09344.1-3"/>
    <property type="match status" value="1"/>
</dbReference>